<feature type="coiled-coil region" evidence="1">
    <location>
        <begin position="42"/>
        <end position="69"/>
    </location>
</feature>
<dbReference type="AlphaFoldDB" id="A0ABD4KFY5"/>
<evidence type="ECO:0000313" key="3">
    <source>
        <dbReference type="Proteomes" id="UP000628560"/>
    </source>
</evidence>
<proteinExistence type="predicted"/>
<sequence length="72" mass="8395">MSRPEEGNKVDYASGSLAMQYALMKKQHKNALREIFLMHESLVEVQDELRDARLLIAELQQEIAFLRANEYL</sequence>
<evidence type="ECO:0008006" key="4">
    <source>
        <dbReference type="Google" id="ProtNLM"/>
    </source>
</evidence>
<reference evidence="2 3" key="1">
    <citation type="submission" date="2020-11" db="EMBL/GenBank/DDBJ databases">
        <title>Identification of Lelliottia nimipressuralis from Wound Infection by Whole Genome-Based Bacterial Identification.</title>
        <authorList>
            <person name="Navarathna D.H."/>
            <person name="Choi H."/>
            <person name="Jinadatha C."/>
            <person name="Chatterjee P."/>
            <person name="Hwang M."/>
        </authorList>
    </citation>
    <scope>NUCLEOTIDE SEQUENCE [LARGE SCALE GENOMIC DNA]</scope>
    <source>
        <strain evidence="2 3">DN2020</strain>
    </source>
</reference>
<dbReference type="Proteomes" id="UP000628560">
    <property type="component" value="Unassembled WGS sequence"/>
</dbReference>
<gene>
    <name evidence="2" type="ORF">ISP11_23395</name>
</gene>
<evidence type="ECO:0000313" key="2">
    <source>
        <dbReference type="EMBL" id="MBF4180803.1"/>
    </source>
</evidence>
<dbReference type="EMBL" id="JADIXP010000039">
    <property type="protein sequence ID" value="MBF4180803.1"/>
    <property type="molecule type" value="Genomic_DNA"/>
</dbReference>
<keyword evidence="1" id="KW-0175">Coiled coil</keyword>
<organism evidence="2 3">
    <name type="scientific">Lelliottia nimipressuralis</name>
    <dbReference type="NCBI Taxonomy" id="69220"/>
    <lineage>
        <taxon>Bacteria</taxon>
        <taxon>Pseudomonadati</taxon>
        <taxon>Pseudomonadota</taxon>
        <taxon>Gammaproteobacteria</taxon>
        <taxon>Enterobacterales</taxon>
        <taxon>Enterobacteriaceae</taxon>
        <taxon>Lelliottia</taxon>
    </lineage>
</organism>
<accession>A0ABD4KFY5</accession>
<name>A0ABD4KFY5_9ENTR</name>
<comment type="caution">
    <text evidence="2">The sequence shown here is derived from an EMBL/GenBank/DDBJ whole genome shotgun (WGS) entry which is preliminary data.</text>
</comment>
<protein>
    <recommendedName>
        <fullName evidence="4">DUF2732 family protein</fullName>
    </recommendedName>
</protein>
<dbReference type="RefSeq" id="WP_194514519.1">
    <property type="nucleotide sequence ID" value="NZ_JADIXP010000039.1"/>
</dbReference>
<evidence type="ECO:0000256" key="1">
    <source>
        <dbReference type="SAM" id="Coils"/>
    </source>
</evidence>